<evidence type="ECO:0000259" key="8">
    <source>
        <dbReference type="Pfam" id="PF10411"/>
    </source>
</evidence>
<dbReference type="InterPro" id="IPR033954">
    <property type="entry name" value="DiS-bond_Isoase_DsbC/G"/>
</dbReference>
<comment type="caution">
    <text evidence="10">The sequence shown here is derived from an EMBL/GenBank/DDBJ whole genome shotgun (WGS) entry which is preliminary data.</text>
</comment>
<evidence type="ECO:0000256" key="1">
    <source>
        <dbReference type="ARBA" id="ARBA00004418"/>
    </source>
</evidence>
<proteinExistence type="inferred from homology"/>
<evidence type="ECO:0000256" key="6">
    <source>
        <dbReference type="ARBA" id="ARBA00023284"/>
    </source>
</evidence>
<dbReference type="GO" id="GO:0042597">
    <property type="term" value="C:periplasmic space"/>
    <property type="evidence" value="ECO:0007669"/>
    <property type="project" value="UniProtKB-SubCell"/>
</dbReference>
<keyword evidence="5" id="KW-1015">Disulfide bond</keyword>
<dbReference type="SUPFAM" id="SSF54423">
    <property type="entry name" value="DsbC/DsbG N-terminal domain-like"/>
    <property type="match status" value="1"/>
</dbReference>
<dbReference type="PANTHER" id="PTHR35272">
    <property type="entry name" value="THIOL:DISULFIDE INTERCHANGE PROTEIN DSBC-RELATED"/>
    <property type="match status" value="1"/>
</dbReference>
<comment type="subcellular location">
    <subcellularLocation>
        <location evidence="1 7">Periplasm</location>
    </subcellularLocation>
</comment>
<accession>A0A6B2R7V4</accession>
<dbReference type="Pfam" id="PF13098">
    <property type="entry name" value="Thioredoxin_2"/>
    <property type="match status" value="1"/>
</dbReference>
<evidence type="ECO:0000259" key="9">
    <source>
        <dbReference type="Pfam" id="PF13098"/>
    </source>
</evidence>
<organism evidence="10">
    <name type="scientific">Sheuella amnicola</name>
    <dbReference type="NCBI Taxonomy" id="2707330"/>
    <lineage>
        <taxon>Bacteria</taxon>
        <taxon>Pseudomonadati</taxon>
        <taxon>Pseudomonadota</taxon>
        <taxon>Betaproteobacteria</taxon>
        <taxon>Burkholderiales</taxon>
        <taxon>Alcaligenaceae</taxon>
        <taxon>Sheuella</taxon>
    </lineage>
</organism>
<dbReference type="PANTHER" id="PTHR35272:SF3">
    <property type="entry name" value="THIOL:DISULFIDE INTERCHANGE PROTEIN DSBC"/>
    <property type="match status" value="1"/>
</dbReference>
<dbReference type="SUPFAM" id="SSF52833">
    <property type="entry name" value="Thioredoxin-like"/>
    <property type="match status" value="1"/>
</dbReference>
<evidence type="ECO:0000256" key="5">
    <source>
        <dbReference type="ARBA" id="ARBA00023157"/>
    </source>
</evidence>
<protein>
    <recommendedName>
        <fullName evidence="7">Thiol:disulfide interchange protein</fullName>
    </recommendedName>
</protein>
<dbReference type="EMBL" id="JAAGRN010000005">
    <property type="protein sequence ID" value="NDY83375.1"/>
    <property type="molecule type" value="Genomic_DNA"/>
</dbReference>
<feature type="domain" description="Disulphide bond isomerase DsbC/G N-terminal" evidence="8">
    <location>
        <begin position="31"/>
        <end position="96"/>
    </location>
</feature>
<dbReference type="RefSeq" id="WP_163654480.1">
    <property type="nucleotide sequence ID" value="NZ_JAAGRN010000005.1"/>
</dbReference>
<dbReference type="Gene3D" id="3.40.30.10">
    <property type="entry name" value="Glutaredoxin"/>
    <property type="match status" value="1"/>
</dbReference>
<feature type="chain" id="PRO_5025712796" description="Thiol:disulfide interchange protein" evidence="7">
    <location>
        <begin position="28"/>
        <end position="247"/>
    </location>
</feature>
<keyword evidence="3 7" id="KW-0732">Signal</keyword>
<dbReference type="Pfam" id="PF10411">
    <property type="entry name" value="DsbC_N"/>
    <property type="match status" value="1"/>
</dbReference>
<evidence type="ECO:0000256" key="4">
    <source>
        <dbReference type="ARBA" id="ARBA00022764"/>
    </source>
</evidence>
<dbReference type="InterPro" id="IPR051470">
    <property type="entry name" value="Thiol:disulfide_interchange"/>
</dbReference>
<dbReference type="Gene3D" id="3.10.450.70">
    <property type="entry name" value="Disulphide bond isomerase, DsbC/G, N-terminal"/>
    <property type="match status" value="1"/>
</dbReference>
<sequence>MLKSVLKGAVGLVVSCVLCVASFGASAQTEASDAKAQAVQKLFAERFNNPPITAVRPTPYGLYEVQLGMDLVYTDENVTFVLDGTLIDAKTRRDVTRERQDALAKVPFDQLPFELAFKQVRGDGSRKLAIFEDPNCGYCKQLRQSLKGIDNVTLYTFPYPILSPDSTIKVRNIWCAADKGATWDAWMLQGKVPPTIECDAPTEKMVELGQKLMVRGTPALFFYDGSRVGGAIPKEEIEKRLQQAKSN</sequence>
<feature type="signal peptide" evidence="7">
    <location>
        <begin position="1"/>
        <end position="27"/>
    </location>
</feature>
<dbReference type="InterPro" id="IPR018950">
    <property type="entry name" value="DiS-bond_isomerase_DsbC/G_N"/>
</dbReference>
<gene>
    <name evidence="10" type="ORF">G3I67_09050</name>
</gene>
<dbReference type="InterPro" id="IPR036249">
    <property type="entry name" value="Thioredoxin-like_sf"/>
</dbReference>
<dbReference type="InterPro" id="IPR012336">
    <property type="entry name" value="Thioredoxin-like_fold"/>
</dbReference>
<keyword evidence="4 7" id="KW-0574">Periplasm</keyword>
<feature type="domain" description="Thioredoxin-like fold" evidence="9">
    <location>
        <begin position="121"/>
        <end position="241"/>
    </location>
</feature>
<dbReference type="AlphaFoldDB" id="A0A6B2R7V4"/>
<reference evidence="10" key="1">
    <citation type="submission" date="2020-02" db="EMBL/GenBank/DDBJ databases">
        <authorList>
            <person name="Chen W.-M."/>
        </authorList>
    </citation>
    <scope>NUCLEOTIDE SEQUENCE</scope>
    <source>
        <strain evidence="10">NBD-18</strain>
    </source>
</reference>
<dbReference type="InterPro" id="IPR009094">
    <property type="entry name" value="DiS-bond_isomerase_DsbC/G_N_sf"/>
</dbReference>
<comment type="similarity">
    <text evidence="2 7">Belongs to the thioredoxin family. DsbC subfamily.</text>
</comment>
<name>A0A6B2R7V4_9BURK</name>
<comment type="function">
    <text evidence="7">Required for disulfide bond formation in some periplasmic proteins. Acts by transferring its disulfide bond to other proteins and is reduced in the process.</text>
</comment>
<keyword evidence="6 7" id="KW-0676">Redox-active center</keyword>
<evidence type="ECO:0000313" key="10">
    <source>
        <dbReference type="EMBL" id="NDY83375.1"/>
    </source>
</evidence>
<dbReference type="CDD" id="cd03020">
    <property type="entry name" value="DsbA_DsbC_DsbG"/>
    <property type="match status" value="1"/>
</dbReference>
<evidence type="ECO:0000256" key="2">
    <source>
        <dbReference type="ARBA" id="ARBA00009813"/>
    </source>
</evidence>
<evidence type="ECO:0000256" key="7">
    <source>
        <dbReference type="RuleBase" id="RU364038"/>
    </source>
</evidence>
<evidence type="ECO:0000256" key="3">
    <source>
        <dbReference type="ARBA" id="ARBA00022729"/>
    </source>
</evidence>